<dbReference type="EMBL" id="JAGHQL010000009">
    <property type="protein sequence ID" value="KAH0545140.1"/>
    <property type="molecule type" value="Genomic_DNA"/>
</dbReference>
<organism evidence="2 3">
    <name type="scientific">Glutinoglossum americanum</name>
    <dbReference type="NCBI Taxonomy" id="1670608"/>
    <lineage>
        <taxon>Eukaryota</taxon>
        <taxon>Fungi</taxon>
        <taxon>Dikarya</taxon>
        <taxon>Ascomycota</taxon>
        <taxon>Pezizomycotina</taxon>
        <taxon>Geoglossomycetes</taxon>
        <taxon>Geoglossales</taxon>
        <taxon>Geoglossaceae</taxon>
        <taxon>Glutinoglossum</taxon>
    </lineage>
</organism>
<reference evidence="2" key="1">
    <citation type="submission" date="2021-03" db="EMBL/GenBank/DDBJ databases">
        <title>Comparative genomics and phylogenomic investigation of the class Geoglossomycetes provide insights into ecological specialization and systematics.</title>
        <authorList>
            <person name="Melie T."/>
            <person name="Pirro S."/>
            <person name="Miller A.N."/>
            <person name="Quandt A."/>
        </authorList>
    </citation>
    <scope>NUCLEOTIDE SEQUENCE</scope>
    <source>
        <strain evidence="2">GBOQ0MN5Z8</strain>
    </source>
</reference>
<name>A0A9P8ICC2_9PEZI</name>
<feature type="region of interest" description="Disordered" evidence="1">
    <location>
        <begin position="390"/>
        <end position="420"/>
    </location>
</feature>
<comment type="caution">
    <text evidence="2">The sequence shown here is derived from an EMBL/GenBank/DDBJ whole genome shotgun (WGS) entry which is preliminary data.</text>
</comment>
<dbReference type="Proteomes" id="UP000698800">
    <property type="component" value="Unassembled WGS sequence"/>
</dbReference>
<gene>
    <name evidence="2" type="ORF">FGG08_000752</name>
</gene>
<accession>A0A9P8ICC2</accession>
<protein>
    <recommendedName>
        <fullName evidence="4">F-box domain-containing protein</fullName>
    </recommendedName>
</protein>
<evidence type="ECO:0008006" key="4">
    <source>
        <dbReference type="Google" id="ProtNLM"/>
    </source>
</evidence>
<sequence length="420" mass="47140">MEGIKTDQACLQSLATEIVELILSFLDLTPPSSAYLASSVNLPSETLEDITSSPNIPLKSLSLVSRVWRNITLQRLFKHVRLRLASLSFSLGLTDFHTFLRFVDTQTLGRHIESIVVVGSGGPNGCIDRFRETGRSFWPLLFAHVDPKDVIVYSTPEFVDILTAFDLFLDDAWAYEIPFQLLHLQQSREHWQRERLQPLGSIRSLPEAHFIPHRLLVARPWAHLAIYDGSSIKCYRTYEFWNKTPPSILQKPYTLGSDLKNLTSLGFTAIFPQTSHVLLLLKSICLLARLKTLRVQLLPASDSASLVEMVTTGGIDPSDVWREITECYLLILSTVIRLSQRAQLTRFESGDWVEMCGEGQESGRMATTKLITEVLEGWEILGNGCWEVSRGSSRRDPTSLEGGSIPNLLHDSSEPDANSS</sequence>
<dbReference type="OrthoDB" id="5296720at2759"/>
<evidence type="ECO:0000313" key="3">
    <source>
        <dbReference type="Proteomes" id="UP000698800"/>
    </source>
</evidence>
<keyword evidence="3" id="KW-1185">Reference proteome</keyword>
<evidence type="ECO:0000313" key="2">
    <source>
        <dbReference type="EMBL" id="KAH0545140.1"/>
    </source>
</evidence>
<dbReference type="AlphaFoldDB" id="A0A9P8ICC2"/>
<evidence type="ECO:0000256" key="1">
    <source>
        <dbReference type="SAM" id="MobiDB-lite"/>
    </source>
</evidence>
<proteinExistence type="predicted"/>